<protein>
    <submittedName>
        <fullName evidence="8">Protein kinase</fullName>
    </submittedName>
</protein>
<feature type="domain" description="Protein kinase" evidence="7">
    <location>
        <begin position="16"/>
        <end position="278"/>
    </location>
</feature>
<dbReference type="InterPro" id="IPR011009">
    <property type="entry name" value="Kinase-like_dom_sf"/>
</dbReference>
<dbReference type="EMBL" id="JAVREO010000012">
    <property type="protein sequence ID" value="MDT0268594.1"/>
    <property type="molecule type" value="Genomic_DNA"/>
</dbReference>
<evidence type="ECO:0000256" key="2">
    <source>
        <dbReference type="ARBA" id="ARBA00022741"/>
    </source>
</evidence>
<accession>A0ABU2JVM2</accession>
<evidence type="ECO:0000259" key="7">
    <source>
        <dbReference type="PROSITE" id="PS50011"/>
    </source>
</evidence>
<dbReference type="Gene3D" id="1.10.510.10">
    <property type="entry name" value="Transferase(Phosphotransferase) domain 1"/>
    <property type="match status" value="1"/>
</dbReference>
<dbReference type="SUPFAM" id="SSF50998">
    <property type="entry name" value="Quinoprotein alcohol dehydrogenase-like"/>
    <property type="match status" value="1"/>
</dbReference>
<evidence type="ECO:0000313" key="9">
    <source>
        <dbReference type="Proteomes" id="UP001183410"/>
    </source>
</evidence>
<dbReference type="SUPFAM" id="SSF56112">
    <property type="entry name" value="Protein kinase-like (PK-like)"/>
    <property type="match status" value="1"/>
</dbReference>
<feature type="compositionally biased region" description="Low complexity" evidence="6">
    <location>
        <begin position="374"/>
        <end position="396"/>
    </location>
</feature>
<dbReference type="PANTHER" id="PTHR43289:SF34">
    <property type="entry name" value="SERINE_THREONINE-PROTEIN KINASE YBDM-RELATED"/>
    <property type="match status" value="1"/>
</dbReference>
<keyword evidence="9" id="KW-1185">Reference proteome</keyword>
<evidence type="ECO:0000256" key="6">
    <source>
        <dbReference type="SAM" id="MobiDB-lite"/>
    </source>
</evidence>
<dbReference type="InterPro" id="IPR017441">
    <property type="entry name" value="Protein_kinase_ATP_BS"/>
</dbReference>
<evidence type="ECO:0000256" key="1">
    <source>
        <dbReference type="ARBA" id="ARBA00022679"/>
    </source>
</evidence>
<keyword evidence="2 5" id="KW-0547">Nucleotide-binding</keyword>
<feature type="region of interest" description="Disordered" evidence="6">
    <location>
        <begin position="374"/>
        <end position="403"/>
    </location>
</feature>
<evidence type="ECO:0000256" key="5">
    <source>
        <dbReference type="PROSITE-ProRule" id="PRU10141"/>
    </source>
</evidence>
<dbReference type="PROSITE" id="PS50011">
    <property type="entry name" value="PROTEIN_KINASE_DOM"/>
    <property type="match status" value="1"/>
</dbReference>
<keyword evidence="1" id="KW-0808">Transferase</keyword>
<name>A0ABU2JVM2_9ACTN</name>
<dbReference type="PROSITE" id="PS00108">
    <property type="entry name" value="PROTEIN_KINASE_ST"/>
    <property type="match status" value="1"/>
</dbReference>
<dbReference type="CDD" id="cd14014">
    <property type="entry name" value="STKc_PknB_like"/>
    <property type="match status" value="1"/>
</dbReference>
<dbReference type="Gene3D" id="3.30.200.20">
    <property type="entry name" value="Phosphorylase Kinase, domain 1"/>
    <property type="match status" value="1"/>
</dbReference>
<gene>
    <name evidence="8" type="ORF">RM844_20110</name>
</gene>
<dbReference type="InterPro" id="IPR008271">
    <property type="entry name" value="Ser/Thr_kinase_AS"/>
</dbReference>
<dbReference type="PANTHER" id="PTHR43289">
    <property type="entry name" value="MITOGEN-ACTIVATED PROTEIN KINASE KINASE KINASE 20-RELATED"/>
    <property type="match status" value="1"/>
</dbReference>
<evidence type="ECO:0000313" key="8">
    <source>
        <dbReference type="EMBL" id="MDT0268594.1"/>
    </source>
</evidence>
<feature type="region of interest" description="Disordered" evidence="6">
    <location>
        <begin position="313"/>
        <end position="335"/>
    </location>
</feature>
<comment type="caution">
    <text evidence="8">The sequence shown here is derived from an EMBL/GenBank/DDBJ whole genome shotgun (WGS) entry which is preliminary data.</text>
</comment>
<dbReference type="InterPro" id="IPR015943">
    <property type="entry name" value="WD40/YVTN_repeat-like_dom_sf"/>
</dbReference>
<keyword evidence="4 5" id="KW-0067">ATP-binding</keyword>
<keyword evidence="3 8" id="KW-0418">Kinase</keyword>
<dbReference type="Gene3D" id="2.130.10.10">
    <property type="entry name" value="YVTN repeat-like/Quinoprotein amine dehydrogenase"/>
    <property type="match status" value="1"/>
</dbReference>
<sequence length="775" mass="80297">MLESLPTGGPTRVGPYQLLARLGAGGMGEVYLARRDASATDQAPGLAAVKTLLPELGADPDFAARFRRETAMARAVVSPYTTALLDADPAADPPWLATEYVPGPSLHEAVARGGPLPVPVVRRLGVELARALAAVHGAGLVHRDVKPGNVLVAGDGARLIDFGIARAVDATALTATGLVVGSPGFMSPEQVRADTAPAAPSDVFCLGSVLCFAATGRSPFHDEEGAAVLLRTSRARADLTGVPEELRESLAACLRADPADRPRADELVELWAAPEPAADPAPWPAGVRELLDEHAGALARVLAAAPAPPSALDTVAAPAGPEVGPERAPAAARTSRFGSSRRTLALVGGAAAAAVLAGLVAGLLVFGDDDAAPDPAAGTGTDGEASAPPDGAASAPPEEEVPARSAEFFRTTFAYHPVTDETRPWVGFGAPADPEARPEGWAPWSAHLGGLPETCSVSDALVACLVTVDESRQLRVLSAVDGTELTRPAWQDQSTFTAPAVSGGDIFLVDGEDLVRVRAVDDTVETVFPGAPGYGPVRAVVDQGVVYVAYFGDAGSGTSFSMLFRAFRVEDGERLWEREVPGAYPQTMRLAGGRIVIDSGTSAGSVLDAETGEPLPETPETCGTWWTADEWVSCSYGGDAGRPVWDASSWEELWLSPGMEPVSSEHGVGIHLGGPVAEARGLRTGRELWTAPLDDFVNRPELLAAGEVLLASGYGQVDVYRLADGAPLAPPEMPAEWPGPARGGTAHDPIPLAHGGILHLFYQTGDVISTELPTP</sequence>
<organism evidence="8 9">
    <name type="scientific">Streptomyces chisholmiae</name>
    <dbReference type="NCBI Taxonomy" id="3075540"/>
    <lineage>
        <taxon>Bacteria</taxon>
        <taxon>Bacillati</taxon>
        <taxon>Actinomycetota</taxon>
        <taxon>Actinomycetes</taxon>
        <taxon>Kitasatosporales</taxon>
        <taxon>Streptomycetaceae</taxon>
        <taxon>Streptomyces</taxon>
    </lineage>
</organism>
<dbReference type="InterPro" id="IPR000719">
    <property type="entry name" value="Prot_kinase_dom"/>
</dbReference>
<evidence type="ECO:0000256" key="4">
    <source>
        <dbReference type="ARBA" id="ARBA00022840"/>
    </source>
</evidence>
<dbReference type="RefSeq" id="WP_311668685.1">
    <property type="nucleotide sequence ID" value="NZ_JAVREO010000012.1"/>
</dbReference>
<reference evidence="9" key="1">
    <citation type="submission" date="2023-07" db="EMBL/GenBank/DDBJ databases">
        <title>30 novel species of actinomycetes from the DSMZ collection.</title>
        <authorList>
            <person name="Nouioui I."/>
        </authorList>
    </citation>
    <scope>NUCLEOTIDE SEQUENCE [LARGE SCALE GENOMIC DNA]</scope>
    <source>
        <strain evidence="9">DSM 44915</strain>
    </source>
</reference>
<dbReference type="Pfam" id="PF00069">
    <property type="entry name" value="Pkinase"/>
    <property type="match status" value="1"/>
</dbReference>
<dbReference type="PROSITE" id="PS00107">
    <property type="entry name" value="PROTEIN_KINASE_ATP"/>
    <property type="match status" value="1"/>
</dbReference>
<proteinExistence type="predicted"/>
<dbReference type="Proteomes" id="UP001183410">
    <property type="component" value="Unassembled WGS sequence"/>
</dbReference>
<dbReference type="InterPro" id="IPR011047">
    <property type="entry name" value="Quinoprotein_ADH-like_sf"/>
</dbReference>
<evidence type="ECO:0000256" key="3">
    <source>
        <dbReference type="ARBA" id="ARBA00022777"/>
    </source>
</evidence>
<feature type="binding site" evidence="5">
    <location>
        <position position="50"/>
    </location>
    <ligand>
        <name>ATP</name>
        <dbReference type="ChEBI" id="CHEBI:30616"/>
    </ligand>
</feature>
<dbReference type="SMART" id="SM00220">
    <property type="entry name" value="S_TKc"/>
    <property type="match status" value="1"/>
</dbReference>
<dbReference type="GO" id="GO:0016301">
    <property type="term" value="F:kinase activity"/>
    <property type="evidence" value="ECO:0007669"/>
    <property type="project" value="UniProtKB-KW"/>
</dbReference>